<dbReference type="RefSeq" id="XP_053582165.1">
    <property type="nucleotide sequence ID" value="XM_053733252.1"/>
</dbReference>
<evidence type="ECO:0000313" key="3">
    <source>
        <dbReference type="Proteomes" id="UP000483820"/>
    </source>
</evidence>
<feature type="domain" description="SPK" evidence="1">
    <location>
        <begin position="129"/>
        <end position="239"/>
    </location>
</feature>
<protein>
    <recommendedName>
        <fullName evidence="1">SPK domain-containing protein</fullName>
    </recommendedName>
</protein>
<dbReference type="SMART" id="SM00583">
    <property type="entry name" value="SPK"/>
    <property type="match status" value="2"/>
</dbReference>
<sequence>MPPGETPEEHAELVRFLIENTQNVTAPITIAHLIRVFERQNGRRYSEKCLTKRVQRIRDKIHELDNCDRDAKVKIIFALSGSVSAEFLIELRSNAEVEVDNEQRITKYRDINGNLELSGKHVKVYPGCYEIKMMEWLAQKSKTLLTPINIETLAKEYKASAKCLPNVIYLEERFRIIRNKIHSFPYYDLPSKVRMIFITSAQIDRNFLDKLRETGKVEVDDQNRITKYAANDETLTLEGDHSYKPSISEDSDYLETREGSIEKSIKTNRKSEIDITDIDEHKENRLEAGSDGLEPNEIAVENQIESDCEIPNKTEEDQNIVESVSFLPSFPKQTNIDEEEDGFIEVPMEEVFNHFDSDDDEDSEMKENIQKPATSSLKDFLQHLLSYLVELNSPIMSYVVKNMEGLVRVLGEHDKEVPINILLDFLESCLSIFMHNAGWNLSEHEESTSLKEFLVSIRTIVCSISHSSLYDFYQKIREFMRELNFQDKTISIEAIRDALDTSLEIVSRWIYENNVL</sequence>
<dbReference type="EMBL" id="WUAV01000005">
    <property type="protein sequence ID" value="KAF1753277.1"/>
    <property type="molecule type" value="Genomic_DNA"/>
</dbReference>
<dbReference type="PANTHER" id="PTHR23362:SF8">
    <property type="entry name" value="SPK DOMAIN-CONTAINING PROTEIN"/>
    <property type="match status" value="1"/>
</dbReference>
<dbReference type="KEGG" id="crq:GCK72_019833"/>
<feature type="domain" description="SPK" evidence="1">
    <location>
        <begin position="9"/>
        <end position="119"/>
    </location>
</feature>
<comment type="caution">
    <text evidence="2">The sequence shown here is derived from an EMBL/GenBank/DDBJ whole genome shotgun (WGS) entry which is preliminary data.</text>
</comment>
<reference evidence="2 3" key="1">
    <citation type="submission" date="2019-12" db="EMBL/GenBank/DDBJ databases">
        <title>Chromosome-level assembly of the Caenorhabditis remanei genome.</title>
        <authorList>
            <person name="Teterina A.A."/>
            <person name="Willis J.H."/>
            <person name="Phillips P.C."/>
        </authorList>
    </citation>
    <scope>NUCLEOTIDE SEQUENCE [LARGE SCALE GENOMIC DNA]</scope>
    <source>
        <strain evidence="2 3">PX506</strain>
        <tissue evidence="2">Whole organism</tissue>
    </source>
</reference>
<dbReference type="InterPro" id="IPR053315">
    <property type="entry name" value="Peptidase_C14A"/>
</dbReference>
<organism evidence="2 3">
    <name type="scientific">Caenorhabditis remanei</name>
    <name type="common">Caenorhabditis vulgaris</name>
    <dbReference type="NCBI Taxonomy" id="31234"/>
    <lineage>
        <taxon>Eukaryota</taxon>
        <taxon>Metazoa</taxon>
        <taxon>Ecdysozoa</taxon>
        <taxon>Nematoda</taxon>
        <taxon>Chromadorea</taxon>
        <taxon>Rhabditida</taxon>
        <taxon>Rhabditina</taxon>
        <taxon>Rhabditomorpha</taxon>
        <taxon>Rhabditoidea</taxon>
        <taxon>Rhabditidae</taxon>
        <taxon>Peloderinae</taxon>
        <taxon>Caenorhabditis</taxon>
    </lineage>
</organism>
<accession>A0A6A5GDE9</accession>
<dbReference type="PANTHER" id="PTHR23362">
    <property type="entry name" value="L-PLASTIN-RELATED"/>
    <property type="match status" value="1"/>
</dbReference>
<dbReference type="AlphaFoldDB" id="A0A6A5GDE9"/>
<dbReference type="Pfam" id="PF04435">
    <property type="entry name" value="SPK"/>
    <property type="match status" value="2"/>
</dbReference>
<name>A0A6A5GDE9_CAERE</name>
<gene>
    <name evidence="2" type="ORF">GCK72_019833</name>
</gene>
<dbReference type="Proteomes" id="UP000483820">
    <property type="component" value="Chromosome V"/>
</dbReference>
<dbReference type="InterPro" id="IPR006570">
    <property type="entry name" value="SPK_dom"/>
</dbReference>
<proteinExistence type="predicted"/>
<evidence type="ECO:0000259" key="1">
    <source>
        <dbReference type="SMART" id="SM00583"/>
    </source>
</evidence>
<dbReference type="GeneID" id="78776848"/>
<dbReference type="CTD" id="78776848"/>
<evidence type="ECO:0000313" key="2">
    <source>
        <dbReference type="EMBL" id="KAF1753277.1"/>
    </source>
</evidence>